<dbReference type="Pfam" id="PF00266">
    <property type="entry name" value="Aminotran_5"/>
    <property type="match status" value="1"/>
</dbReference>
<evidence type="ECO:0000256" key="1">
    <source>
        <dbReference type="ARBA" id="ARBA00001933"/>
    </source>
</evidence>
<keyword evidence="8" id="KW-0411">Iron-sulfur</keyword>
<keyword evidence="5" id="KW-0479">Metal-binding</keyword>
<accession>A0ABT7Y613</accession>
<proteinExistence type="inferred from homology"/>
<dbReference type="RefSeq" id="WP_289963498.1">
    <property type="nucleotide sequence ID" value="NZ_JAUEOZ010000002.1"/>
</dbReference>
<dbReference type="InterPro" id="IPR015421">
    <property type="entry name" value="PyrdxlP-dep_Trfase_major"/>
</dbReference>
<evidence type="ECO:0000256" key="4">
    <source>
        <dbReference type="ARBA" id="ARBA00022679"/>
    </source>
</evidence>
<evidence type="ECO:0000256" key="5">
    <source>
        <dbReference type="ARBA" id="ARBA00022723"/>
    </source>
</evidence>
<organism evidence="12 13">
    <name type="scientific">Vibrio agarivorans</name>
    <dbReference type="NCBI Taxonomy" id="153622"/>
    <lineage>
        <taxon>Bacteria</taxon>
        <taxon>Pseudomonadati</taxon>
        <taxon>Pseudomonadota</taxon>
        <taxon>Gammaproteobacteria</taxon>
        <taxon>Vibrionales</taxon>
        <taxon>Vibrionaceae</taxon>
        <taxon>Vibrio</taxon>
    </lineage>
</organism>
<dbReference type="SUPFAM" id="SSF53383">
    <property type="entry name" value="PLP-dependent transferases"/>
    <property type="match status" value="1"/>
</dbReference>
<comment type="cofactor">
    <cofactor evidence="1 10">
        <name>pyridoxal 5'-phosphate</name>
        <dbReference type="ChEBI" id="CHEBI:597326"/>
    </cofactor>
</comment>
<evidence type="ECO:0000256" key="8">
    <source>
        <dbReference type="ARBA" id="ARBA00023014"/>
    </source>
</evidence>
<dbReference type="PANTHER" id="PTHR11601:SF34">
    <property type="entry name" value="CYSTEINE DESULFURASE"/>
    <property type="match status" value="1"/>
</dbReference>
<dbReference type="Gene3D" id="1.10.260.50">
    <property type="match status" value="1"/>
</dbReference>
<keyword evidence="13" id="KW-1185">Reference proteome</keyword>
<dbReference type="EMBL" id="JAUEOZ010000002">
    <property type="protein sequence ID" value="MDN2483435.1"/>
    <property type="molecule type" value="Genomic_DNA"/>
</dbReference>
<sequence>MPKYYDYAASTPVSLEVLDSMAAWQNKSYANPSAVHLEGESAKDAIRKSREIVADKIGAMPSEIIFTSGASESNNLAIKGVAFKHLENKGHIITSSIEHKCVLNTCAFLETLGFQVTYLEPTNEGLIEPGAVRDVIRSNTILITIHHVNNELGTIQPIDQYGSIAFEHDILFHTDAAQSFCKLDIDVDDMDIDMLSLSGHKIYGPKGVGALYVRDARDSGLVPLIHGGGQELGLRGGTSPTPLIVGLGVAVSSFPSQSDIDHSDFQTTISDYKHSRNGGEKTVTTIWNVTFSDDQELNRFKDDNDWLVSQGSACNAMSNVPSHVLSAIGLSGDEARRTYRISLPPYKQQ</sequence>
<feature type="domain" description="Aminotransferase class V" evidence="11">
    <location>
        <begin position="4"/>
        <end position="347"/>
    </location>
</feature>
<evidence type="ECO:0000256" key="7">
    <source>
        <dbReference type="ARBA" id="ARBA00023004"/>
    </source>
</evidence>
<evidence type="ECO:0000256" key="6">
    <source>
        <dbReference type="ARBA" id="ARBA00022898"/>
    </source>
</evidence>
<dbReference type="InterPro" id="IPR016454">
    <property type="entry name" value="Cysteine_dSase"/>
</dbReference>
<gene>
    <name evidence="12" type="ORF">QWJ08_18990</name>
</gene>
<evidence type="ECO:0000313" key="12">
    <source>
        <dbReference type="EMBL" id="MDN2483435.1"/>
    </source>
</evidence>
<dbReference type="PROSITE" id="PS00595">
    <property type="entry name" value="AA_TRANSFER_CLASS_5"/>
    <property type="match status" value="1"/>
</dbReference>
<dbReference type="InterPro" id="IPR015424">
    <property type="entry name" value="PyrdxlP-dep_Trfase"/>
</dbReference>
<dbReference type="PIRSF" id="PIRSF005572">
    <property type="entry name" value="NifS"/>
    <property type="match status" value="1"/>
</dbReference>
<evidence type="ECO:0000256" key="3">
    <source>
        <dbReference type="ARBA" id="ARBA00012239"/>
    </source>
</evidence>
<dbReference type="InterPro" id="IPR020578">
    <property type="entry name" value="Aminotrans_V_PyrdxlP_BS"/>
</dbReference>
<comment type="catalytic activity">
    <reaction evidence="9">
        <text>(sulfur carrier)-H + L-cysteine = (sulfur carrier)-SH + L-alanine</text>
        <dbReference type="Rhea" id="RHEA:43892"/>
        <dbReference type="Rhea" id="RHEA-COMP:14737"/>
        <dbReference type="Rhea" id="RHEA-COMP:14739"/>
        <dbReference type="ChEBI" id="CHEBI:29917"/>
        <dbReference type="ChEBI" id="CHEBI:35235"/>
        <dbReference type="ChEBI" id="CHEBI:57972"/>
        <dbReference type="ChEBI" id="CHEBI:64428"/>
        <dbReference type="EC" id="2.8.1.7"/>
    </reaction>
</comment>
<keyword evidence="4" id="KW-0808">Transferase</keyword>
<reference evidence="12" key="1">
    <citation type="submission" date="2024-05" db="EMBL/GenBank/DDBJ databases">
        <title>Genome Sequences of Four Agar- Degrading Marine Bacteria.</title>
        <authorList>
            <person name="Phillips E.K."/>
            <person name="Shaffer J.C."/>
            <person name="Henson M.W."/>
            <person name="Temperton B."/>
            <person name="Thrash C.J."/>
            <person name="Martin M.O."/>
        </authorList>
    </citation>
    <scope>NUCLEOTIDE SEQUENCE</scope>
    <source>
        <strain evidence="12">EKP203</strain>
    </source>
</reference>
<dbReference type="PANTHER" id="PTHR11601">
    <property type="entry name" value="CYSTEINE DESULFURYLASE FAMILY MEMBER"/>
    <property type="match status" value="1"/>
</dbReference>
<evidence type="ECO:0000259" key="11">
    <source>
        <dbReference type="Pfam" id="PF00266"/>
    </source>
</evidence>
<dbReference type="Proteomes" id="UP001169719">
    <property type="component" value="Unassembled WGS sequence"/>
</dbReference>
<dbReference type="InterPro" id="IPR015422">
    <property type="entry name" value="PyrdxlP-dep_Trfase_small"/>
</dbReference>
<comment type="caution">
    <text evidence="12">The sequence shown here is derived from an EMBL/GenBank/DDBJ whole genome shotgun (WGS) entry which is preliminary data.</text>
</comment>
<keyword evidence="6" id="KW-0663">Pyridoxal phosphate</keyword>
<evidence type="ECO:0000313" key="13">
    <source>
        <dbReference type="Proteomes" id="UP001169719"/>
    </source>
</evidence>
<keyword evidence="7" id="KW-0408">Iron</keyword>
<protein>
    <recommendedName>
        <fullName evidence="3">cysteine desulfurase</fullName>
        <ecNumber evidence="3">2.8.1.7</ecNumber>
    </recommendedName>
</protein>
<evidence type="ECO:0000256" key="10">
    <source>
        <dbReference type="RuleBase" id="RU004504"/>
    </source>
</evidence>
<name>A0ABT7Y613_9VIBR</name>
<dbReference type="InterPro" id="IPR000192">
    <property type="entry name" value="Aminotrans_V_dom"/>
</dbReference>
<evidence type="ECO:0000256" key="2">
    <source>
        <dbReference type="ARBA" id="ARBA00006490"/>
    </source>
</evidence>
<dbReference type="EC" id="2.8.1.7" evidence="3"/>
<dbReference type="Gene3D" id="3.40.640.10">
    <property type="entry name" value="Type I PLP-dependent aspartate aminotransferase-like (Major domain)"/>
    <property type="match status" value="1"/>
</dbReference>
<dbReference type="Gene3D" id="3.90.1150.10">
    <property type="entry name" value="Aspartate Aminotransferase, domain 1"/>
    <property type="match status" value="1"/>
</dbReference>
<evidence type="ECO:0000256" key="9">
    <source>
        <dbReference type="ARBA" id="ARBA00050776"/>
    </source>
</evidence>
<comment type="similarity">
    <text evidence="2">Belongs to the class-V pyridoxal-phosphate-dependent aminotransferase family. NifS/IscS subfamily.</text>
</comment>